<comment type="subcellular location">
    <subcellularLocation>
        <location evidence="2">Membrane</location>
        <topology evidence="2">Single-pass membrane protein</topology>
    </subcellularLocation>
</comment>
<evidence type="ECO:0000256" key="11">
    <source>
        <dbReference type="ARBA" id="ARBA00022989"/>
    </source>
</evidence>
<dbReference type="GeneID" id="107807068"/>
<dbReference type="GO" id="GO:0061630">
    <property type="term" value="F:ubiquitin protein ligase activity"/>
    <property type="evidence" value="ECO:0007669"/>
    <property type="project" value="UniProtKB-EC"/>
</dbReference>
<gene>
    <name evidence="19" type="primary">LOC107807068</name>
</gene>
<dbReference type="PANTHER" id="PTHR46913:SF1">
    <property type="entry name" value="RING-H2 FINGER PROTEIN ATL16"/>
    <property type="match status" value="1"/>
</dbReference>
<dbReference type="CDD" id="cd16461">
    <property type="entry name" value="RING-H2_EL5-like"/>
    <property type="match status" value="1"/>
</dbReference>
<dbReference type="PROSITE" id="PS50089">
    <property type="entry name" value="ZF_RING_2"/>
    <property type="match status" value="1"/>
</dbReference>
<protein>
    <recommendedName>
        <fullName evidence="4">RING-type E3 ubiquitin transferase</fullName>
        <ecNumber evidence="4">2.3.2.27</ecNumber>
    </recommendedName>
</protein>
<dbReference type="InterPro" id="IPR044600">
    <property type="entry name" value="ATL1/ATL16-like"/>
</dbReference>
<reference evidence="19" key="2">
    <citation type="submission" date="2025-08" db="UniProtKB">
        <authorList>
            <consortium name="RefSeq"/>
        </authorList>
    </citation>
    <scope>IDENTIFICATION</scope>
    <source>
        <tissue evidence="19">Leaf</tissue>
    </source>
</reference>
<evidence type="ECO:0000256" key="2">
    <source>
        <dbReference type="ARBA" id="ARBA00004167"/>
    </source>
</evidence>
<evidence type="ECO:0000256" key="15">
    <source>
        <dbReference type="SAM" id="MobiDB-lite"/>
    </source>
</evidence>
<proteinExistence type="inferred from homology"/>
<dbReference type="SMR" id="A0A1S4BDA5"/>
<dbReference type="GO" id="GO:0008270">
    <property type="term" value="F:zinc ion binding"/>
    <property type="evidence" value="ECO:0007669"/>
    <property type="project" value="UniProtKB-KW"/>
</dbReference>
<keyword evidence="11 16" id="KW-1133">Transmembrane helix</keyword>
<keyword evidence="5" id="KW-0808">Transferase</keyword>
<reference evidence="18" key="1">
    <citation type="journal article" date="2014" name="Nat. Commun.">
        <title>The tobacco genome sequence and its comparison with those of tomato and potato.</title>
        <authorList>
            <person name="Sierro N."/>
            <person name="Battey J.N."/>
            <person name="Ouadi S."/>
            <person name="Bakaher N."/>
            <person name="Bovet L."/>
            <person name="Willig A."/>
            <person name="Goepfert S."/>
            <person name="Peitsch M.C."/>
            <person name="Ivanov N.V."/>
        </authorList>
    </citation>
    <scope>NUCLEOTIDE SEQUENCE [LARGE SCALE GENOMIC DNA]</scope>
</reference>
<feature type="transmembrane region" description="Helical" evidence="16">
    <location>
        <begin position="20"/>
        <end position="46"/>
    </location>
</feature>
<dbReference type="RefSeq" id="XP_016486842.1">
    <property type="nucleotide sequence ID" value="XM_016631356.1"/>
</dbReference>
<dbReference type="Pfam" id="PF13639">
    <property type="entry name" value="zf-RING_2"/>
    <property type="match status" value="1"/>
</dbReference>
<comment type="catalytic activity">
    <reaction evidence="1">
        <text>S-ubiquitinyl-[E2 ubiquitin-conjugating enzyme]-L-cysteine + [acceptor protein]-L-lysine = [E2 ubiquitin-conjugating enzyme]-L-cysteine + N(6)-ubiquitinyl-[acceptor protein]-L-lysine.</text>
        <dbReference type="EC" id="2.3.2.27"/>
    </reaction>
</comment>
<dbReference type="KEGG" id="nta:107807068"/>
<evidence type="ECO:0000256" key="14">
    <source>
        <dbReference type="PROSITE-ProRule" id="PRU00175"/>
    </source>
</evidence>
<feature type="region of interest" description="Disordered" evidence="15">
    <location>
        <begin position="244"/>
        <end position="263"/>
    </location>
</feature>
<evidence type="ECO:0000256" key="12">
    <source>
        <dbReference type="ARBA" id="ARBA00023136"/>
    </source>
</evidence>
<keyword evidence="12 16" id="KW-0472">Membrane</keyword>
<evidence type="ECO:0000256" key="4">
    <source>
        <dbReference type="ARBA" id="ARBA00012483"/>
    </source>
</evidence>
<evidence type="ECO:0000256" key="9">
    <source>
        <dbReference type="ARBA" id="ARBA00022786"/>
    </source>
</evidence>
<comment type="similarity">
    <text evidence="13">Belongs to the RING-type zinc finger family. ATL subfamily.</text>
</comment>
<dbReference type="OMA" id="CNPCLDS"/>
<dbReference type="GO" id="GO:0016567">
    <property type="term" value="P:protein ubiquitination"/>
    <property type="evidence" value="ECO:0000318"/>
    <property type="project" value="GO_Central"/>
</dbReference>
<evidence type="ECO:0000256" key="3">
    <source>
        <dbReference type="ARBA" id="ARBA00004906"/>
    </source>
</evidence>
<dbReference type="Gene3D" id="3.30.40.10">
    <property type="entry name" value="Zinc/RING finger domain, C3HC4 (zinc finger)"/>
    <property type="match status" value="1"/>
</dbReference>
<comment type="pathway">
    <text evidence="3">Protein modification; protein ubiquitination.</text>
</comment>
<dbReference type="PaxDb" id="4097-A0A1S4BDA5"/>
<evidence type="ECO:0000256" key="7">
    <source>
        <dbReference type="ARBA" id="ARBA00022723"/>
    </source>
</evidence>
<evidence type="ECO:0000259" key="17">
    <source>
        <dbReference type="PROSITE" id="PS50089"/>
    </source>
</evidence>
<dbReference type="SMART" id="SM00184">
    <property type="entry name" value="RING"/>
    <property type="match status" value="1"/>
</dbReference>
<dbReference type="InterPro" id="IPR013083">
    <property type="entry name" value="Znf_RING/FYVE/PHD"/>
</dbReference>
<keyword evidence="6 16" id="KW-0812">Transmembrane</keyword>
<dbReference type="Proteomes" id="UP000790787">
    <property type="component" value="Chromosome 15"/>
</dbReference>
<evidence type="ECO:0000256" key="1">
    <source>
        <dbReference type="ARBA" id="ARBA00000900"/>
    </source>
</evidence>
<keyword evidence="18" id="KW-1185">Reference proteome</keyword>
<keyword evidence="7" id="KW-0479">Metal-binding</keyword>
<dbReference type="SUPFAM" id="SSF57850">
    <property type="entry name" value="RING/U-box"/>
    <property type="match status" value="1"/>
</dbReference>
<keyword evidence="9" id="KW-0833">Ubl conjugation pathway</keyword>
<dbReference type="EC" id="2.3.2.27" evidence="4"/>
<evidence type="ECO:0000256" key="8">
    <source>
        <dbReference type="ARBA" id="ARBA00022771"/>
    </source>
</evidence>
<accession>A0A1S4BDA5</accession>
<name>A0A1S4BDA5_TOBAC</name>
<keyword evidence="10" id="KW-0862">Zinc</keyword>
<dbReference type="InterPro" id="IPR001841">
    <property type="entry name" value="Znf_RING"/>
</dbReference>
<dbReference type="RefSeq" id="XP_016486842.1">
    <property type="nucleotide sequence ID" value="XM_016631356.2"/>
</dbReference>
<dbReference type="FunFam" id="3.30.40.10:FF:000475">
    <property type="entry name" value="RING-H2 finger protein ATL3"/>
    <property type="match status" value="1"/>
</dbReference>
<dbReference type="PANTHER" id="PTHR46913">
    <property type="entry name" value="RING-H2 FINGER PROTEIN ATL16"/>
    <property type="match status" value="1"/>
</dbReference>
<evidence type="ECO:0000313" key="19">
    <source>
        <dbReference type="RefSeq" id="XP_016486842.1"/>
    </source>
</evidence>
<sequence>MEDASSSTSNKLDESSALAFLGKIMLGVIIFVFLVVIFIFFLHLYVKWSQNRRRQEADDDSNGGTGRRHKVKVQGLDPSILKTIPVLAFDAKEFKDGTLECTICLCDVTEGEKTRFLPKCNHGFHVDCIDMWFQCHSTCPLCRNAVSTTGDKTPESVESEAEEVEASTELPNFPTNVLYWGNETQVSTLCNPCLDSTASTSNNRTDGMLVIDIPGRIIEEESKSVMPERLRRLMRLLSGDRRAFNPSSSRNVDIEQGGGRSPS</sequence>
<dbReference type="UniPathway" id="UPA00143"/>
<organism evidence="18 19">
    <name type="scientific">Nicotiana tabacum</name>
    <name type="common">Common tobacco</name>
    <dbReference type="NCBI Taxonomy" id="4097"/>
    <lineage>
        <taxon>Eukaryota</taxon>
        <taxon>Viridiplantae</taxon>
        <taxon>Streptophyta</taxon>
        <taxon>Embryophyta</taxon>
        <taxon>Tracheophyta</taxon>
        <taxon>Spermatophyta</taxon>
        <taxon>Magnoliopsida</taxon>
        <taxon>eudicotyledons</taxon>
        <taxon>Gunneridae</taxon>
        <taxon>Pentapetalae</taxon>
        <taxon>asterids</taxon>
        <taxon>lamiids</taxon>
        <taxon>Solanales</taxon>
        <taxon>Solanaceae</taxon>
        <taxon>Nicotianoideae</taxon>
        <taxon>Nicotianeae</taxon>
        <taxon>Nicotiana</taxon>
    </lineage>
</organism>
<dbReference type="OrthoDB" id="1225131at2759"/>
<keyword evidence="8 14" id="KW-0863">Zinc-finger</keyword>
<evidence type="ECO:0000256" key="6">
    <source>
        <dbReference type="ARBA" id="ARBA00022692"/>
    </source>
</evidence>
<feature type="domain" description="RING-type" evidence="17">
    <location>
        <begin position="101"/>
        <end position="143"/>
    </location>
</feature>
<dbReference type="AlphaFoldDB" id="A0A1S4BDA5"/>
<evidence type="ECO:0000256" key="16">
    <source>
        <dbReference type="SAM" id="Phobius"/>
    </source>
</evidence>
<dbReference type="GO" id="GO:0016020">
    <property type="term" value="C:membrane"/>
    <property type="evidence" value="ECO:0007669"/>
    <property type="project" value="UniProtKB-SubCell"/>
</dbReference>
<evidence type="ECO:0000313" key="18">
    <source>
        <dbReference type="Proteomes" id="UP000790787"/>
    </source>
</evidence>
<evidence type="ECO:0000256" key="5">
    <source>
        <dbReference type="ARBA" id="ARBA00022679"/>
    </source>
</evidence>
<evidence type="ECO:0000256" key="10">
    <source>
        <dbReference type="ARBA" id="ARBA00022833"/>
    </source>
</evidence>
<evidence type="ECO:0000256" key="13">
    <source>
        <dbReference type="ARBA" id="ARBA00024209"/>
    </source>
</evidence>